<keyword evidence="2" id="KW-1185">Reference proteome</keyword>
<protein>
    <submittedName>
        <fullName evidence="1">Uncharacterized protein</fullName>
    </submittedName>
</protein>
<accession>A0A5J5MQ19</accession>
<reference evidence="1 2" key="1">
    <citation type="submission" date="2019-06" db="EMBL/GenBank/DDBJ databases">
        <title>Discovery of a novel chromosome fission-fusion reversal in muntjac.</title>
        <authorList>
            <person name="Mudd A.B."/>
            <person name="Bredeson J.V."/>
            <person name="Baum R."/>
            <person name="Hockemeyer D."/>
            <person name="Rokhsar D.S."/>
        </authorList>
    </citation>
    <scope>NUCLEOTIDE SEQUENCE [LARGE SCALE GENOMIC DNA]</scope>
    <source>
        <strain evidence="1">UCam_UCB_Mr</strain>
        <tissue evidence="1">Fibroblast cell line</tissue>
    </source>
</reference>
<dbReference type="Proteomes" id="UP000326062">
    <property type="component" value="Chromosome 2"/>
</dbReference>
<evidence type="ECO:0000313" key="2">
    <source>
        <dbReference type="Proteomes" id="UP000326062"/>
    </source>
</evidence>
<evidence type="ECO:0000313" key="1">
    <source>
        <dbReference type="EMBL" id="KAB0382521.1"/>
    </source>
</evidence>
<dbReference type="AlphaFoldDB" id="A0A5J5MQ19"/>
<dbReference type="EMBL" id="VCEB01000002">
    <property type="protein sequence ID" value="KAB0382521.1"/>
    <property type="molecule type" value="Genomic_DNA"/>
</dbReference>
<name>A0A5J5MQ19_MUNRE</name>
<sequence length="64" mass="6646">LGILHPAGPWLRLPGPWGQQAQLCSLATEARWVPGAVPGGVPGGVFFPGNVHEICTCPGKTDDD</sequence>
<proteinExistence type="predicted"/>
<gene>
    <name evidence="1" type="ORF">FD755_004438</name>
</gene>
<feature type="non-terminal residue" evidence="1">
    <location>
        <position position="1"/>
    </location>
</feature>
<comment type="caution">
    <text evidence="1">The sequence shown here is derived from an EMBL/GenBank/DDBJ whole genome shotgun (WGS) entry which is preliminary data.</text>
</comment>
<organism evidence="1 2">
    <name type="scientific">Muntiacus reevesi</name>
    <name type="common">Reeves' muntjac</name>
    <name type="synonym">Cervus reevesi</name>
    <dbReference type="NCBI Taxonomy" id="9886"/>
    <lineage>
        <taxon>Eukaryota</taxon>
        <taxon>Metazoa</taxon>
        <taxon>Chordata</taxon>
        <taxon>Craniata</taxon>
        <taxon>Vertebrata</taxon>
        <taxon>Euteleostomi</taxon>
        <taxon>Mammalia</taxon>
        <taxon>Eutheria</taxon>
        <taxon>Laurasiatheria</taxon>
        <taxon>Artiodactyla</taxon>
        <taxon>Ruminantia</taxon>
        <taxon>Pecora</taxon>
        <taxon>Cervidae</taxon>
        <taxon>Muntiacinae</taxon>
        <taxon>Muntiacus</taxon>
    </lineage>
</organism>